<name>A0A8H7EAQ4_9EURO</name>
<dbReference type="PANTHER" id="PTHR47204">
    <property type="entry name" value="OS02G0168900 PROTEIN"/>
    <property type="match status" value="1"/>
</dbReference>
<protein>
    <submittedName>
        <fullName evidence="1">Uncharacterized protein</fullName>
    </submittedName>
</protein>
<sequence>MLAVRASEKGSEKLQVNVLPCRIHRNGPSKVTKRCWCPTTEEDGSKTVYFRGRKLRGRQIKLPKRYRGLTVIRTDETLPVASDEAQTTLHKQPYEDEEDMLEYESQAEPVKILKEEANFDAITVWGHDRLPAADDSFLKGIEEWVAFAEAIHTTPTDLSQSSGISR</sequence>
<dbReference type="OrthoDB" id="6222486at2759"/>
<dbReference type="CDD" id="cd09271">
    <property type="entry name" value="RNase_H2-C"/>
    <property type="match status" value="1"/>
</dbReference>
<evidence type="ECO:0000313" key="2">
    <source>
        <dbReference type="Proteomes" id="UP000606974"/>
    </source>
</evidence>
<proteinExistence type="predicted"/>
<gene>
    <name evidence="1" type="ORF">GJ744_011232</name>
</gene>
<dbReference type="Pfam" id="PF08615">
    <property type="entry name" value="RNase_H2_suC"/>
    <property type="match status" value="1"/>
</dbReference>
<dbReference type="EMBL" id="JAACFV010000008">
    <property type="protein sequence ID" value="KAF7512966.1"/>
    <property type="molecule type" value="Genomic_DNA"/>
</dbReference>
<keyword evidence="2" id="KW-1185">Reference proteome</keyword>
<dbReference type="GO" id="GO:0032299">
    <property type="term" value="C:ribonuclease H2 complex"/>
    <property type="evidence" value="ECO:0007669"/>
    <property type="project" value="InterPro"/>
</dbReference>
<comment type="caution">
    <text evidence="1">The sequence shown here is derived from an EMBL/GenBank/DDBJ whole genome shotgun (WGS) entry which is preliminary data.</text>
</comment>
<dbReference type="Proteomes" id="UP000606974">
    <property type="component" value="Unassembled WGS sequence"/>
</dbReference>
<dbReference type="Gene3D" id="2.40.128.680">
    <property type="match status" value="1"/>
</dbReference>
<dbReference type="InterPro" id="IPR013924">
    <property type="entry name" value="RNase_H2_suC"/>
</dbReference>
<dbReference type="GO" id="GO:0006401">
    <property type="term" value="P:RNA catabolic process"/>
    <property type="evidence" value="ECO:0007669"/>
    <property type="project" value="InterPro"/>
</dbReference>
<dbReference type="AlphaFoldDB" id="A0A8H7EAQ4"/>
<organism evidence="1 2">
    <name type="scientific">Endocarpon pusillum</name>
    <dbReference type="NCBI Taxonomy" id="364733"/>
    <lineage>
        <taxon>Eukaryota</taxon>
        <taxon>Fungi</taxon>
        <taxon>Dikarya</taxon>
        <taxon>Ascomycota</taxon>
        <taxon>Pezizomycotina</taxon>
        <taxon>Eurotiomycetes</taxon>
        <taxon>Chaetothyriomycetidae</taxon>
        <taxon>Verrucariales</taxon>
        <taxon>Verrucariaceae</taxon>
        <taxon>Endocarpon</taxon>
    </lineage>
</organism>
<dbReference type="PANTHER" id="PTHR47204:SF1">
    <property type="entry name" value="RIBONUCLEASE H2 SUBUNIT C"/>
    <property type="match status" value="1"/>
</dbReference>
<accession>A0A8H7EAQ4</accession>
<reference evidence="1" key="1">
    <citation type="submission" date="2020-02" db="EMBL/GenBank/DDBJ databases">
        <authorList>
            <person name="Palmer J.M."/>
        </authorList>
    </citation>
    <scope>NUCLEOTIDE SEQUENCE</scope>
    <source>
        <strain evidence="1">EPUS1.4</strain>
        <tissue evidence="1">Thallus</tissue>
    </source>
</reference>
<evidence type="ECO:0000313" key="1">
    <source>
        <dbReference type="EMBL" id="KAF7512966.1"/>
    </source>
</evidence>